<evidence type="ECO:0000313" key="5">
    <source>
        <dbReference type="Proteomes" id="UP000037510"/>
    </source>
</evidence>
<dbReference type="CDD" id="cd19941">
    <property type="entry name" value="TIL"/>
    <property type="match status" value="2"/>
</dbReference>
<dbReference type="GO" id="GO:0030414">
    <property type="term" value="F:peptidase inhibitor activity"/>
    <property type="evidence" value="ECO:0007669"/>
    <property type="project" value="UniProtKB-KW"/>
</dbReference>
<dbReference type="InterPro" id="IPR051368">
    <property type="entry name" value="SerProtInhib-TIL_Domain"/>
</dbReference>
<dbReference type="Pfam" id="PF01826">
    <property type="entry name" value="TIL"/>
    <property type="match status" value="2"/>
</dbReference>
<dbReference type="STRING" id="104452.A0A0L7K498"/>
<dbReference type="Gene3D" id="2.10.25.10">
    <property type="entry name" value="Laminin"/>
    <property type="match status" value="2"/>
</dbReference>
<feature type="non-terminal residue" evidence="4">
    <location>
        <position position="113"/>
    </location>
</feature>
<reference evidence="4 5" key="1">
    <citation type="journal article" date="2015" name="Genome Biol. Evol.">
        <title>The genome of winter moth (Operophtera brumata) provides a genomic perspective on sexual dimorphism and phenology.</title>
        <authorList>
            <person name="Derks M.F."/>
            <person name="Smit S."/>
            <person name="Salis L."/>
            <person name="Schijlen E."/>
            <person name="Bossers A."/>
            <person name="Mateman C."/>
            <person name="Pijl A.S."/>
            <person name="de Ridder D."/>
            <person name="Groenen M.A."/>
            <person name="Visser M.E."/>
            <person name="Megens H.J."/>
        </authorList>
    </citation>
    <scope>NUCLEOTIDE SEQUENCE [LARGE SCALE GENOMIC DNA]</scope>
    <source>
        <strain evidence="4">WM2013NL</strain>
        <tissue evidence="4">Head and thorax</tissue>
    </source>
</reference>
<dbReference type="PANTHER" id="PTHR23259">
    <property type="entry name" value="RIDDLE"/>
    <property type="match status" value="1"/>
</dbReference>
<name>A0A0L7K498_OPEBR</name>
<evidence type="ECO:0000256" key="2">
    <source>
        <dbReference type="ARBA" id="ARBA00023157"/>
    </source>
</evidence>
<dbReference type="PANTHER" id="PTHR23259:SF70">
    <property type="entry name" value="ACCESSORY GLAND PROTEIN ACP62F-RELATED"/>
    <property type="match status" value="1"/>
</dbReference>
<dbReference type="Proteomes" id="UP000037510">
    <property type="component" value="Unassembled WGS sequence"/>
</dbReference>
<comment type="caution">
    <text evidence="4">The sequence shown here is derived from an EMBL/GenBank/DDBJ whole genome shotgun (WGS) entry which is preliminary data.</text>
</comment>
<evidence type="ECO:0000259" key="3">
    <source>
        <dbReference type="Pfam" id="PF01826"/>
    </source>
</evidence>
<organism evidence="4 5">
    <name type="scientific">Operophtera brumata</name>
    <name type="common">Winter moth</name>
    <name type="synonym">Phalaena brumata</name>
    <dbReference type="NCBI Taxonomy" id="104452"/>
    <lineage>
        <taxon>Eukaryota</taxon>
        <taxon>Metazoa</taxon>
        <taxon>Ecdysozoa</taxon>
        <taxon>Arthropoda</taxon>
        <taxon>Hexapoda</taxon>
        <taxon>Insecta</taxon>
        <taxon>Pterygota</taxon>
        <taxon>Neoptera</taxon>
        <taxon>Endopterygota</taxon>
        <taxon>Lepidoptera</taxon>
        <taxon>Glossata</taxon>
        <taxon>Ditrysia</taxon>
        <taxon>Geometroidea</taxon>
        <taxon>Geometridae</taxon>
        <taxon>Larentiinae</taxon>
        <taxon>Operophtera</taxon>
    </lineage>
</organism>
<keyword evidence="1" id="KW-0646">Protease inhibitor</keyword>
<evidence type="ECO:0000313" key="4">
    <source>
        <dbReference type="EMBL" id="KOB56694.1"/>
    </source>
</evidence>
<dbReference type="InterPro" id="IPR002919">
    <property type="entry name" value="TIL_dom"/>
</dbReference>
<feature type="domain" description="TIL" evidence="3">
    <location>
        <begin position="2"/>
        <end position="53"/>
    </location>
</feature>
<feature type="domain" description="TIL" evidence="3">
    <location>
        <begin position="61"/>
        <end position="110"/>
    </location>
</feature>
<proteinExistence type="predicted"/>
<keyword evidence="5" id="KW-1185">Reference proteome</keyword>
<dbReference type="SUPFAM" id="SSF57567">
    <property type="entry name" value="Serine protease inhibitors"/>
    <property type="match status" value="2"/>
</dbReference>
<feature type="non-terminal residue" evidence="4">
    <location>
        <position position="1"/>
    </location>
</feature>
<dbReference type="EMBL" id="JTDY01011380">
    <property type="protein sequence ID" value="KOB56694.1"/>
    <property type="molecule type" value="Genomic_DNA"/>
</dbReference>
<protein>
    <submittedName>
        <fullName evidence="4">Zonadhesin</fullName>
    </submittedName>
</protein>
<keyword evidence="2" id="KW-1015">Disulfide bond</keyword>
<sequence>ICPDNEEYRFCEPCNRTCTSPNPICPAQCAKGCFCKGDLLRDSDGRCVQWGQCSNVLAKNKKKEVYRCEKCSRSCGDLAPVCGSECRTGCFCKEGLVKGPGGRCIKEDKCPGS</sequence>
<accession>A0A0L7K498</accession>
<dbReference type="AlphaFoldDB" id="A0A0L7K498"/>
<dbReference type="InterPro" id="IPR036084">
    <property type="entry name" value="Ser_inhib-like_sf"/>
</dbReference>
<evidence type="ECO:0000256" key="1">
    <source>
        <dbReference type="ARBA" id="ARBA00022690"/>
    </source>
</evidence>
<gene>
    <name evidence="4" type="ORF">OBRU01_25808</name>
</gene>